<evidence type="ECO:0000256" key="6">
    <source>
        <dbReference type="ARBA" id="ARBA00022825"/>
    </source>
</evidence>
<evidence type="ECO:0000259" key="9">
    <source>
        <dbReference type="Pfam" id="PF02897"/>
    </source>
</evidence>
<dbReference type="GO" id="GO:0070012">
    <property type="term" value="F:oligopeptidase activity"/>
    <property type="evidence" value="ECO:0007669"/>
    <property type="project" value="TreeGrafter"/>
</dbReference>
<dbReference type="GO" id="GO:0006508">
    <property type="term" value="P:proteolysis"/>
    <property type="evidence" value="ECO:0007669"/>
    <property type="project" value="UniProtKB-KW"/>
</dbReference>
<dbReference type="InterPro" id="IPR002471">
    <property type="entry name" value="Pept_S9_AS"/>
</dbReference>
<evidence type="ECO:0000259" key="8">
    <source>
        <dbReference type="Pfam" id="PF00326"/>
    </source>
</evidence>
<evidence type="ECO:0000256" key="2">
    <source>
        <dbReference type="ARBA" id="ARBA00005228"/>
    </source>
</evidence>
<evidence type="ECO:0000313" key="10">
    <source>
        <dbReference type="EMBL" id="GEN99791.1"/>
    </source>
</evidence>
<evidence type="ECO:0000256" key="1">
    <source>
        <dbReference type="ARBA" id="ARBA00001070"/>
    </source>
</evidence>
<dbReference type="SUPFAM" id="SSF50993">
    <property type="entry name" value="Peptidase/esterase 'gauge' domain"/>
    <property type="match status" value="1"/>
</dbReference>
<name>A0A512AJA3_9SPHN</name>
<dbReference type="PANTHER" id="PTHR42881:SF2">
    <property type="entry name" value="PROLYL ENDOPEPTIDASE"/>
    <property type="match status" value="1"/>
</dbReference>
<dbReference type="FunFam" id="3.40.50.1820:FF:000005">
    <property type="entry name" value="Prolyl endopeptidase"/>
    <property type="match status" value="1"/>
</dbReference>
<dbReference type="EMBL" id="BJYR01000011">
    <property type="protein sequence ID" value="GEN99791.1"/>
    <property type="molecule type" value="Genomic_DNA"/>
</dbReference>
<dbReference type="EC" id="3.4.21.26" evidence="3"/>
<feature type="region of interest" description="Disordered" evidence="7">
    <location>
        <begin position="1"/>
        <end position="56"/>
    </location>
</feature>
<dbReference type="Gene3D" id="2.130.10.120">
    <property type="entry name" value="Prolyl oligopeptidase, N-terminal domain"/>
    <property type="match status" value="1"/>
</dbReference>
<dbReference type="InterPro" id="IPR001375">
    <property type="entry name" value="Peptidase_S9_cat"/>
</dbReference>
<protein>
    <recommendedName>
        <fullName evidence="3">prolyl oligopeptidase</fullName>
        <ecNumber evidence="3">3.4.21.26</ecNumber>
    </recommendedName>
</protein>
<evidence type="ECO:0000256" key="4">
    <source>
        <dbReference type="ARBA" id="ARBA00022670"/>
    </source>
</evidence>
<keyword evidence="5" id="KW-0378">Hydrolase</keyword>
<comment type="similarity">
    <text evidence="2">Belongs to the peptidase S9A family.</text>
</comment>
<dbReference type="Gene3D" id="3.40.50.1820">
    <property type="entry name" value="alpha/beta hydrolase"/>
    <property type="match status" value="1"/>
</dbReference>
<evidence type="ECO:0000256" key="5">
    <source>
        <dbReference type="ARBA" id="ARBA00022801"/>
    </source>
</evidence>
<dbReference type="PRINTS" id="PR00862">
    <property type="entry name" value="PROLIGOPTASE"/>
</dbReference>
<proteinExistence type="inferred from homology"/>
<dbReference type="Pfam" id="PF02897">
    <property type="entry name" value="Peptidase_S9_N"/>
    <property type="match status" value="1"/>
</dbReference>
<gene>
    <name evidence="10" type="ORF">NSE01_16240</name>
</gene>
<comment type="caution">
    <text evidence="10">The sequence shown here is derived from an EMBL/GenBank/DDBJ whole genome shotgun (WGS) entry which is preliminary data.</text>
</comment>
<dbReference type="GO" id="GO:0005829">
    <property type="term" value="C:cytosol"/>
    <property type="evidence" value="ECO:0007669"/>
    <property type="project" value="TreeGrafter"/>
</dbReference>
<organism evidence="10 11">
    <name type="scientific">Novosphingobium sediminis</name>
    <dbReference type="NCBI Taxonomy" id="707214"/>
    <lineage>
        <taxon>Bacteria</taxon>
        <taxon>Pseudomonadati</taxon>
        <taxon>Pseudomonadota</taxon>
        <taxon>Alphaproteobacteria</taxon>
        <taxon>Sphingomonadales</taxon>
        <taxon>Sphingomonadaceae</taxon>
        <taxon>Novosphingobium</taxon>
    </lineage>
</organism>
<dbReference type="PANTHER" id="PTHR42881">
    <property type="entry name" value="PROLYL ENDOPEPTIDASE"/>
    <property type="match status" value="1"/>
</dbReference>
<evidence type="ECO:0000313" key="11">
    <source>
        <dbReference type="Proteomes" id="UP000321464"/>
    </source>
</evidence>
<dbReference type="GO" id="GO:0004252">
    <property type="term" value="F:serine-type endopeptidase activity"/>
    <property type="evidence" value="ECO:0007669"/>
    <property type="project" value="UniProtKB-EC"/>
</dbReference>
<keyword evidence="4" id="KW-0645">Protease</keyword>
<dbReference type="Pfam" id="PF00326">
    <property type="entry name" value="Peptidase_S9"/>
    <property type="match status" value="1"/>
</dbReference>
<comment type="catalytic activity">
    <reaction evidence="1">
        <text>Hydrolysis of Pro-|-Xaa &gt;&gt; Ala-|-Xaa in oligopeptides.</text>
        <dbReference type="EC" id="3.4.21.26"/>
    </reaction>
</comment>
<accession>A0A512AJA3</accession>
<dbReference type="AlphaFoldDB" id="A0A512AJA3"/>
<feature type="domain" description="Peptidase S9 prolyl oligopeptidase catalytic" evidence="8">
    <location>
        <begin position="530"/>
        <end position="739"/>
    </location>
</feature>
<feature type="domain" description="Peptidase S9A N-terminal" evidence="9">
    <location>
        <begin position="54"/>
        <end position="466"/>
    </location>
</feature>
<dbReference type="SUPFAM" id="SSF53474">
    <property type="entry name" value="alpha/beta-Hydrolases"/>
    <property type="match status" value="1"/>
</dbReference>
<reference evidence="10 11" key="1">
    <citation type="submission" date="2019-07" db="EMBL/GenBank/DDBJ databases">
        <title>Whole genome shotgun sequence of Novosphingobium sediminis NBRC 106119.</title>
        <authorList>
            <person name="Hosoyama A."/>
            <person name="Uohara A."/>
            <person name="Ohji S."/>
            <person name="Ichikawa N."/>
        </authorList>
    </citation>
    <scope>NUCLEOTIDE SEQUENCE [LARGE SCALE GENOMIC DNA]</scope>
    <source>
        <strain evidence="10 11">NBRC 106119</strain>
    </source>
</reference>
<dbReference type="PROSITE" id="PS00708">
    <property type="entry name" value="PRO_ENDOPEP_SER"/>
    <property type="match status" value="1"/>
</dbReference>
<dbReference type="InterPro" id="IPR051167">
    <property type="entry name" value="Prolyl_oligopep/macrocyclase"/>
</dbReference>
<dbReference type="Proteomes" id="UP000321464">
    <property type="component" value="Unassembled WGS sequence"/>
</dbReference>
<keyword evidence="11" id="KW-1185">Reference proteome</keyword>
<dbReference type="InterPro" id="IPR029058">
    <property type="entry name" value="AB_hydrolase_fold"/>
</dbReference>
<evidence type="ECO:0000256" key="7">
    <source>
        <dbReference type="SAM" id="MobiDB-lite"/>
    </source>
</evidence>
<sequence>MPAPGAMAREEAEALAAPVRGPSSYSATTTVQPSATERMPDRAGITTFSLPSYPPTRRDSLIEHQFGEDLADPYRWLEADVRSSPEVAGWVAQQNAASSAYLAQLPGRDALRDKIRSLFAYERFSLPRKAGGRYFYTRNSGLQNQAVLQVREGLEGEGRTLVDPNTWGSEPGQGLRTLDAWVPSPGGSLVAFTQQRDGSDWRTVRVVDVASGKMLDERLEWANDTAIGWVGDSGFLYARYPEPPAGEAYRAQVFDKAIWFHRVGTPQSADIKVFATPDHRDWNHRVTVSSDGRWAIIISSASTLPRRTVRVIPLERGKAQDLTAISIAPEMTDDWKFVEGLGDHLWFITNAGAPHYRLVRVDLDRSGKSSPSLNVVIGETDDTLDAGRIVGNRLILSYLQHGASYAVVTDLKGRPKRAITVGAIGSASGFGGRPGDPETFYQFSSFNQPPAIFRLDTRTGEVTPFAVPHLSFNPDDYVVEQRSFPSKDGTRVPMYVVRKRSLAASSTAAPALLYGYGGFDVALTPGYSAVRMAWLEAGGVFALANIRGGGEFGRAWYDAGRLANKQNSFDDFIAAGEYLIKEGIAAKGGLAIQGGSNGGMLVAAVINQRPDLFAAANPDVGVMDMLRFDRFTSGRFWVDDYGSPSREADWRVLRSYSPYHNIRPRADYPAILVTTADTDDRVVPAHSFKYVAALQAADLGLRPHLLRVEAQAGHGPGKPIDKVIASGADVLAFLAKWTGLALE</sequence>
<feature type="compositionally biased region" description="Polar residues" evidence="7">
    <location>
        <begin position="23"/>
        <end position="35"/>
    </location>
</feature>
<dbReference type="InterPro" id="IPR023302">
    <property type="entry name" value="Pept_S9A_N"/>
</dbReference>
<dbReference type="InterPro" id="IPR002470">
    <property type="entry name" value="Peptidase_S9A"/>
</dbReference>
<keyword evidence="6" id="KW-0720">Serine protease</keyword>
<evidence type="ECO:0000256" key="3">
    <source>
        <dbReference type="ARBA" id="ARBA00011897"/>
    </source>
</evidence>